<dbReference type="AlphaFoldDB" id="A0A0F9MB78"/>
<dbReference type="EMBL" id="LAZR01004889">
    <property type="protein sequence ID" value="KKN04675.1"/>
    <property type="molecule type" value="Genomic_DNA"/>
</dbReference>
<evidence type="ECO:0000313" key="1">
    <source>
        <dbReference type="EMBL" id="KKN04675.1"/>
    </source>
</evidence>
<accession>A0A0F9MB78</accession>
<protein>
    <submittedName>
        <fullName evidence="1">Uncharacterized protein</fullName>
    </submittedName>
</protein>
<organism evidence="1">
    <name type="scientific">marine sediment metagenome</name>
    <dbReference type="NCBI Taxonomy" id="412755"/>
    <lineage>
        <taxon>unclassified sequences</taxon>
        <taxon>metagenomes</taxon>
        <taxon>ecological metagenomes</taxon>
    </lineage>
</organism>
<proteinExistence type="predicted"/>
<reference evidence="1" key="1">
    <citation type="journal article" date="2015" name="Nature">
        <title>Complex archaea that bridge the gap between prokaryotes and eukaryotes.</title>
        <authorList>
            <person name="Spang A."/>
            <person name="Saw J.H."/>
            <person name="Jorgensen S.L."/>
            <person name="Zaremba-Niedzwiedzka K."/>
            <person name="Martijn J."/>
            <person name="Lind A.E."/>
            <person name="van Eijk R."/>
            <person name="Schleper C."/>
            <person name="Guy L."/>
            <person name="Ettema T.J."/>
        </authorList>
    </citation>
    <scope>NUCLEOTIDE SEQUENCE</scope>
</reference>
<gene>
    <name evidence="1" type="ORF">LCGC14_1095080</name>
</gene>
<dbReference type="InterPro" id="IPR021808">
    <property type="entry name" value="DUF3383"/>
</dbReference>
<sequence length="439" mass="45419">MSDISSVVVVNIVVQDASVSQTGFGTPMILTHEDFFSPNLVQSFSDTASMVTAGASATGPTVLAATAMFAQSPRPPLIKIGKRTSAPTSQTKVVTVAVNVLGATYTTTINGVPFTAVGLATAVLTAGALFTSINAGSEPVTATDNLDGTYDLVEDVAGVLFGLSVAPVFPDNRFQTVQETTTDAGIAADYAAIKVEDNDFYGVMTTSDSELEINILATAVGADKKIFITQSANQDILDDTAGNLGEDLNAAAHDRTALIWSGDTFDFAAGAWLGKQLPTVPGSSTWKFKTLTGVTVDDLGTTEISNLDSNKANHYTPVGGINITREGTMASGRFIDVTRGVDWLDSRISEEVFALLVNNQKIKFTDSGITQIQGAIEGVLAQGITNDLLAADPAPVVTVPKASAVSAADKAARTLTGVAFSATLAGAIHDVTINGTVSV</sequence>
<name>A0A0F9MB78_9ZZZZ</name>
<comment type="caution">
    <text evidence="1">The sequence shown here is derived from an EMBL/GenBank/DDBJ whole genome shotgun (WGS) entry which is preliminary data.</text>
</comment>
<dbReference type="Pfam" id="PF11863">
    <property type="entry name" value="DUF3383"/>
    <property type="match status" value="1"/>
</dbReference>